<reference evidence="2" key="1">
    <citation type="submission" date="2022-10" db="EMBL/GenBank/DDBJ databases">
        <title>Completed Genome Sequence of two octocoral isolated bacterium, Endozoicomonas euniceicola EF212T and Endozoicomonas gorgoniicola PS125T.</title>
        <authorList>
            <person name="Chiou Y.-J."/>
            <person name="Chen Y.-H."/>
        </authorList>
    </citation>
    <scope>NUCLEOTIDE SEQUENCE</scope>
    <source>
        <strain evidence="2">EF212</strain>
    </source>
</reference>
<gene>
    <name evidence="2" type="ORF">NX720_03640</name>
</gene>
<dbReference type="EMBL" id="CP103300">
    <property type="protein sequence ID" value="UYM17031.1"/>
    <property type="molecule type" value="Genomic_DNA"/>
</dbReference>
<evidence type="ECO:0000313" key="3">
    <source>
        <dbReference type="Proteomes" id="UP001163255"/>
    </source>
</evidence>
<dbReference type="RefSeq" id="WP_262599456.1">
    <property type="nucleotide sequence ID" value="NZ_CP103300.1"/>
</dbReference>
<accession>A0ABY6GW89</accession>
<dbReference type="Proteomes" id="UP001163255">
    <property type="component" value="Chromosome"/>
</dbReference>
<name>A0ABY6GW89_9GAMM</name>
<dbReference type="PIRSF" id="PIRSF006287">
    <property type="entry name" value="UCP006287"/>
    <property type="match status" value="1"/>
</dbReference>
<evidence type="ECO:0000313" key="2">
    <source>
        <dbReference type="EMBL" id="UYM17031.1"/>
    </source>
</evidence>
<dbReference type="Pfam" id="PF06062">
    <property type="entry name" value="UPF0231"/>
    <property type="match status" value="1"/>
</dbReference>
<comment type="similarity">
    <text evidence="1">Belongs to the UPF0231 family.</text>
</comment>
<keyword evidence="3" id="KW-1185">Reference proteome</keyword>
<dbReference type="InterPro" id="IPR008249">
    <property type="entry name" value="UPF0231"/>
</dbReference>
<protein>
    <submittedName>
        <fullName evidence="2">YacL family protein</fullName>
    </submittedName>
</protein>
<organism evidence="2 3">
    <name type="scientific">Endozoicomonas euniceicola</name>
    <dbReference type="NCBI Taxonomy" id="1234143"/>
    <lineage>
        <taxon>Bacteria</taxon>
        <taxon>Pseudomonadati</taxon>
        <taxon>Pseudomonadota</taxon>
        <taxon>Gammaproteobacteria</taxon>
        <taxon>Oceanospirillales</taxon>
        <taxon>Endozoicomonadaceae</taxon>
        <taxon>Endozoicomonas</taxon>
    </lineage>
</organism>
<proteinExistence type="inferred from homology"/>
<evidence type="ECO:0000256" key="1">
    <source>
        <dbReference type="ARBA" id="ARBA00005367"/>
    </source>
</evidence>
<sequence length="124" mass="14399">MEYEFRRDLTGRIEARFSMNHEAMGNWLLAEPAARAERLEPLFKAITELQSGGRWAFSLPGLEFNLRLTRTDAIVRSAVLPEYDLDEESMDDDMDFYDQELHAECGLDDFKTMLNAWQGFNQQA</sequence>